<dbReference type="Pfam" id="PF13419">
    <property type="entry name" value="HAD_2"/>
    <property type="match status" value="1"/>
</dbReference>
<keyword evidence="2" id="KW-1185">Reference proteome</keyword>
<dbReference type="SUPFAM" id="SSF56784">
    <property type="entry name" value="HAD-like"/>
    <property type="match status" value="1"/>
</dbReference>
<dbReference type="Gene3D" id="1.10.150.240">
    <property type="entry name" value="Putative phosphatase, domain 2"/>
    <property type="match status" value="1"/>
</dbReference>
<comment type="caution">
    <text evidence="1">The sequence shown here is derived from an EMBL/GenBank/DDBJ whole genome shotgun (WGS) entry which is preliminary data.</text>
</comment>
<gene>
    <name evidence="1" type="ORF">ACFO3L_10970</name>
</gene>
<organism evidence="1 2">
    <name type="scientific">Enterococcus eurekensis</name>
    <dbReference type="NCBI Taxonomy" id="1159753"/>
    <lineage>
        <taxon>Bacteria</taxon>
        <taxon>Bacillati</taxon>
        <taxon>Bacillota</taxon>
        <taxon>Bacilli</taxon>
        <taxon>Lactobacillales</taxon>
        <taxon>Enterococcaceae</taxon>
        <taxon>Enterococcus</taxon>
    </lineage>
</organism>
<sequence length="213" mass="24104">MKKTQILFDLDGTIIDPSEGIFKSILYSLDKMQWEHPSNDSLKSFIGPPLVDSYVELGMTKEEANKAVGYYRELYSQEGLYLMQPYTGIQKVLIELAKTKEIYLATSKPDVFAKQILDYLNFSQYFKGIYGANLEGTRSKKADVIRYAFDESKIESLEEVVMIGDRMHDILGASQNNIESIGVLYGFGDEKELKKAGATRIIADTLDLLKIIQ</sequence>
<accession>A0ABV9M5N7</accession>
<dbReference type="RefSeq" id="WP_379967411.1">
    <property type="nucleotide sequence ID" value="NZ_JBHSGT010000064.1"/>
</dbReference>
<dbReference type="InterPro" id="IPR036412">
    <property type="entry name" value="HAD-like_sf"/>
</dbReference>
<protein>
    <submittedName>
        <fullName evidence="1">HAD hydrolase-like protein</fullName>
    </submittedName>
</protein>
<proteinExistence type="predicted"/>
<dbReference type="Gene3D" id="3.40.50.1000">
    <property type="entry name" value="HAD superfamily/HAD-like"/>
    <property type="match status" value="1"/>
</dbReference>
<reference evidence="2" key="1">
    <citation type="journal article" date="2019" name="Int. J. Syst. Evol. Microbiol.">
        <title>The Global Catalogue of Microorganisms (GCM) 10K type strain sequencing project: providing services to taxonomists for standard genome sequencing and annotation.</title>
        <authorList>
            <consortium name="The Broad Institute Genomics Platform"/>
            <consortium name="The Broad Institute Genome Sequencing Center for Infectious Disease"/>
            <person name="Wu L."/>
            <person name="Ma J."/>
        </authorList>
    </citation>
    <scope>NUCLEOTIDE SEQUENCE [LARGE SCALE GENOMIC DNA]</scope>
    <source>
        <strain evidence="2">CGMCC 1.19061</strain>
    </source>
</reference>
<evidence type="ECO:0000313" key="2">
    <source>
        <dbReference type="Proteomes" id="UP001596026"/>
    </source>
</evidence>
<dbReference type="InterPro" id="IPR050155">
    <property type="entry name" value="HAD-like_hydrolase_sf"/>
</dbReference>
<dbReference type="InterPro" id="IPR023198">
    <property type="entry name" value="PGP-like_dom2"/>
</dbReference>
<evidence type="ECO:0000313" key="1">
    <source>
        <dbReference type="EMBL" id="MFC4711121.1"/>
    </source>
</evidence>
<dbReference type="EMBL" id="JBHSGT010000064">
    <property type="protein sequence ID" value="MFC4711121.1"/>
    <property type="molecule type" value="Genomic_DNA"/>
</dbReference>
<name>A0ABV9M5N7_9ENTE</name>
<dbReference type="InterPro" id="IPR023214">
    <property type="entry name" value="HAD_sf"/>
</dbReference>
<dbReference type="InterPro" id="IPR041492">
    <property type="entry name" value="HAD_2"/>
</dbReference>
<dbReference type="PANTHER" id="PTHR43434:SF20">
    <property type="entry name" value="5'-NUCLEOTIDASE"/>
    <property type="match status" value="1"/>
</dbReference>
<dbReference type="Proteomes" id="UP001596026">
    <property type="component" value="Unassembled WGS sequence"/>
</dbReference>
<dbReference type="PANTHER" id="PTHR43434">
    <property type="entry name" value="PHOSPHOGLYCOLATE PHOSPHATASE"/>
    <property type="match status" value="1"/>
</dbReference>